<organism evidence="1 2">
    <name type="scientific">Chaetomium tenue</name>
    <dbReference type="NCBI Taxonomy" id="1854479"/>
    <lineage>
        <taxon>Eukaryota</taxon>
        <taxon>Fungi</taxon>
        <taxon>Dikarya</taxon>
        <taxon>Ascomycota</taxon>
        <taxon>Pezizomycotina</taxon>
        <taxon>Sordariomycetes</taxon>
        <taxon>Sordariomycetidae</taxon>
        <taxon>Sordariales</taxon>
        <taxon>Chaetomiaceae</taxon>
        <taxon>Chaetomium</taxon>
    </lineage>
</organism>
<reference evidence="1 2" key="1">
    <citation type="journal article" date="2021" name="Nat. Commun.">
        <title>Genetic determinants of endophytism in the Arabidopsis root mycobiome.</title>
        <authorList>
            <person name="Mesny F."/>
            <person name="Miyauchi S."/>
            <person name="Thiergart T."/>
            <person name="Pickel B."/>
            <person name="Atanasova L."/>
            <person name="Karlsson M."/>
            <person name="Huettel B."/>
            <person name="Barry K.W."/>
            <person name="Haridas S."/>
            <person name="Chen C."/>
            <person name="Bauer D."/>
            <person name="Andreopoulos W."/>
            <person name="Pangilinan J."/>
            <person name="LaButti K."/>
            <person name="Riley R."/>
            <person name="Lipzen A."/>
            <person name="Clum A."/>
            <person name="Drula E."/>
            <person name="Henrissat B."/>
            <person name="Kohler A."/>
            <person name="Grigoriev I.V."/>
            <person name="Martin F.M."/>
            <person name="Hacquard S."/>
        </authorList>
    </citation>
    <scope>NUCLEOTIDE SEQUENCE [LARGE SCALE GENOMIC DNA]</scope>
    <source>
        <strain evidence="1 2">MPI-SDFR-AT-0079</strain>
    </source>
</reference>
<proteinExistence type="predicted"/>
<evidence type="ECO:0000313" key="1">
    <source>
        <dbReference type="EMBL" id="KAH6632579.1"/>
    </source>
</evidence>
<dbReference type="Proteomes" id="UP000724584">
    <property type="component" value="Unassembled WGS sequence"/>
</dbReference>
<dbReference type="EMBL" id="JAGIZQ010000004">
    <property type="protein sequence ID" value="KAH6632579.1"/>
    <property type="molecule type" value="Genomic_DNA"/>
</dbReference>
<comment type="caution">
    <text evidence="1">The sequence shown here is derived from an EMBL/GenBank/DDBJ whole genome shotgun (WGS) entry which is preliminary data.</text>
</comment>
<accession>A0ACB7PAV4</accession>
<name>A0ACB7PAV4_9PEZI</name>
<gene>
    <name evidence="1" type="ORF">F5144DRAFT_593307</name>
</gene>
<evidence type="ECO:0000313" key="2">
    <source>
        <dbReference type="Proteomes" id="UP000724584"/>
    </source>
</evidence>
<protein>
    <submittedName>
        <fullName evidence="1">Uncharacterized protein</fullName>
    </submittedName>
</protein>
<keyword evidence="2" id="KW-1185">Reference proteome</keyword>
<sequence>MKANMILDYALGALFVSSLLNIENGIGIIITLILQSTIPPTIGNGNRPLQRLGSIPQLPQYIPAHLEAPHRRQPPVVESAHTQTLPPSHRHTRSTAPSRAHSPRCDSAAPIIAACPSWD</sequence>